<sequence length="122" mass="14179">MECHYLTSGPLREGSVIYVEEYLHGKLHKLKLHIRRIEPNARIEYKTFLGTKGVLIIEPRGASSLFTAEMHMGASIPLFRSLVDRIVWLFMSRQLEAIRQHMIEEGQNLKKIFQEGSQNKQN</sequence>
<protein>
    <submittedName>
        <fullName evidence="1">Uncharacterized protein</fullName>
    </submittedName>
</protein>
<reference evidence="1" key="1">
    <citation type="journal article" date="2014" name="Front. Microbiol.">
        <title>High frequency of phylogenetically diverse reductive dehalogenase-homologous genes in deep subseafloor sedimentary metagenomes.</title>
        <authorList>
            <person name="Kawai M."/>
            <person name="Futagami T."/>
            <person name="Toyoda A."/>
            <person name="Takaki Y."/>
            <person name="Nishi S."/>
            <person name="Hori S."/>
            <person name="Arai W."/>
            <person name="Tsubouchi T."/>
            <person name="Morono Y."/>
            <person name="Uchiyama I."/>
            <person name="Ito T."/>
            <person name="Fujiyama A."/>
            <person name="Inagaki F."/>
            <person name="Takami H."/>
        </authorList>
    </citation>
    <scope>NUCLEOTIDE SEQUENCE</scope>
    <source>
        <strain evidence="1">Expedition CK06-06</strain>
    </source>
</reference>
<accession>X1H357</accession>
<gene>
    <name evidence="1" type="ORF">S03H2_46549</name>
</gene>
<comment type="caution">
    <text evidence="1">The sequence shown here is derived from an EMBL/GenBank/DDBJ whole genome shotgun (WGS) entry which is preliminary data.</text>
</comment>
<proteinExistence type="predicted"/>
<dbReference type="EMBL" id="BARU01029236">
    <property type="protein sequence ID" value="GAH64591.1"/>
    <property type="molecule type" value="Genomic_DNA"/>
</dbReference>
<name>X1H357_9ZZZZ</name>
<dbReference type="AlphaFoldDB" id="X1H357"/>
<organism evidence="1">
    <name type="scientific">marine sediment metagenome</name>
    <dbReference type="NCBI Taxonomy" id="412755"/>
    <lineage>
        <taxon>unclassified sequences</taxon>
        <taxon>metagenomes</taxon>
        <taxon>ecological metagenomes</taxon>
    </lineage>
</organism>
<dbReference type="SUPFAM" id="SSF55961">
    <property type="entry name" value="Bet v1-like"/>
    <property type="match status" value="1"/>
</dbReference>
<evidence type="ECO:0000313" key="1">
    <source>
        <dbReference type="EMBL" id="GAH64591.1"/>
    </source>
</evidence>